<feature type="transmembrane region" description="Helical" evidence="6">
    <location>
        <begin position="161"/>
        <end position="191"/>
    </location>
</feature>
<dbReference type="PANTHER" id="PTHR23511">
    <property type="entry name" value="SYNAPTIC VESICLE GLYCOPROTEIN 2"/>
    <property type="match status" value="1"/>
</dbReference>
<accession>A0A8S1AP41</accession>
<dbReference type="InterPro" id="IPR020846">
    <property type="entry name" value="MFS_dom"/>
</dbReference>
<feature type="transmembrane region" description="Helical" evidence="6">
    <location>
        <begin position="129"/>
        <end position="149"/>
    </location>
</feature>
<feature type="transmembrane region" description="Helical" evidence="6">
    <location>
        <begin position="443"/>
        <end position="462"/>
    </location>
</feature>
<feature type="transmembrane region" description="Helical" evidence="6">
    <location>
        <begin position="356"/>
        <end position="375"/>
    </location>
</feature>
<keyword evidence="4 6" id="KW-1133">Transmembrane helix</keyword>
<evidence type="ECO:0000256" key="1">
    <source>
        <dbReference type="ARBA" id="ARBA00004141"/>
    </source>
</evidence>
<proteinExistence type="predicted"/>
<dbReference type="Gene3D" id="1.20.1250.20">
    <property type="entry name" value="MFS general substrate transporter like domains"/>
    <property type="match status" value="1"/>
</dbReference>
<dbReference type="PROSITE" id="PS50850">
    <property type="entry name" value="MFS"/>
    <property type="match status" value="1"/>
</dbReference>
<evidence type="ECO:0000259" key="7">
    <source>
        <dbReference type="PROSITE" id="PS50850"/>
    </source>
</evidence>
<gene>
    <name evidence="8" type="ORF">APLA_LOCUS12306</name>
</gene>
<evidence type="ECO:0000256" key="4">
    <source>
        <dbReference type="ARBA" id="ARBA00022989"/>
    </source>
</evidence>
<feature type="transmembrane region" description="Helical" evidence="6">
    <location>
        <begin position="203"/>
        <end position="222"/>
    </location>
</feature>
<dbReference type="InterPro" id="IPR036259">
    <property type="entry name" value="MFS_trans_sf"/>
</dbReference>
<feature type="transmembrane region" description="Helical" evidence="6">
    <location>
        <begin position="104"/>
        <end position="122"/>
    </location>
</feature>
<sequence length="471" mass="51265">MTDSINIAVNDVEVQKKYSASLDEALTVAGVGWYNLKYCLVLSLFLIAPILEASGYGFVLPAAICDLNISDGQRGFIYSIPYIGIVLMSFQWGYLVDTKGRKKVLIYSSLGAGVFGSASGFMPDVISFVICKLLTALCIGCPFVVPYSYIAEILPKKYRDLALAVVTTIQILGSVLVPLLAWGILSLDFIVDFGAYLFRPWRLLVIVYAMLFLIASGLLAFGPESPRYLVAVGKNDEALKAVLAIFSGNTKKLPEDYPIKDLNESFDSRTKDTFFTSLKTQSLPLLKPPYLKWLLLNAFLLFGVYSVLSGLFAWIPDILNRLLLEDDEGQTACDAFDSLNQVSSSFATVKFIDKKILLVLVFTTVGGLCIVINFVSEVVPFALLLPPIQSMSLAVGLVTAFSVDIFPVNLRGMAVCLTMTGAAMGSIFGSTISAFLLNAACEVTFYSFGGLLIFCGLLSMLLPNSKESLKN</sequence>
<feature type="transmembrane region" description="Helical" evidence="6">
    <location>
        <begin position="293"/>
        <end position="315"/>
    </location>
</feature>
<evidence type="ECO:0000256" key="2">
    <source>
        <dbReference type="ARBA" id="ARBA00022448"/>
    </source>
</evidence>
<evidence type="ECO:0000256" key="3">
    <source>
        <dbReference type="ARBA" id="ARBA00022692"/>
    </source>
</evidence>
<dbReference type="AlphaFoldDB" id="A0A8S1AP41"/>
<feature type="transmembrane region" description="Helical" evidence="6">
    <location>
        <begin position="415"/>
        <end position="437"/>
    </location>
</feature>
<dbReference type="OrthoDB" id="5873264at2759"/>
<comment type="caution">
    <text evidence="8">The sequence shown here is derived from an EMBL/GenBank/DDBJ whole genome shotgun (WGS) entry which is preliminary data.</text>
</comment>
<feature type="transmembrane region" description="Helical" evidence="6">
    <location>
        <begin position="381"/>
        <end position="403"/>
    </location>
</feature>
<keyword evidence="3 6" id="KW-0812">Transmembrane</keyword>
<evidence type="ECO:0000313" key="8">
    <source>
        <dbReference type="EMBL" id="CAB3248050.1"/>
    </source>
</evidence>
<feature type="domain" description="Major facilitator superfamily (MFS) profile" evidence="7">
    <location>
        <begin position="38"/>
        <end position="467"/>
    </location>
</feature>
<reference evidence="8 9" key="1">
    <citation type="submission" date="2020-04" db="EMBL/GenBank/DDBJ databases">
        <authorList>
            <person name="Wallbank WR R."/>
            <person name="Pardo Diaz C."/>
            <person name="Kozak K."/>
            <person name="Martin S."/>
            <person name="Jiggins C."/>
            <person name="Moest M."/>
            <person name="Warren A I."/>
            <person name="Byers J.R.P. K."/>
            <person name="Montejo-Kovacevich G."/>
            <person name="Yen C E."/>
        </authorList>
    </citation>
    <scope>NUCLEOTIDE SEQUENCE [LARGE SCALE GENOMIC DNA]</scope>
</reference>
<keyword evidence="2" id="KW-0813">Transport</keyword>
<organism evidence="8 9">
    <name type="scientific">Arctia plantaginis</name>
    <name type="common">Wood tiger moth</name>
    <name type="synonym">Phalaena plantaginis</name>
    <dbReference type="NCBI Taxonomy" id="874455"/>
    <lineage>
        <taxon>Eukaryota</taxon>
        <taxon>Metazoa</taxon>
        <taxon>Ecdysozoa</taxon>
        <taxon>Arthropoda</taxon>
        <taxon>Hexapoda</taxon>
        <taxon>Insecta</taxon>
        <taxon>Pterygota</taxon>
        <taxon>Neoptera</taxon>
        <taxon>Endopterygota</taxon>
        <taxon>Lepidoptera</taxon>
        <taxon>Glossata</taxon>
        <taxon>Ditrysia</taxon>
        <taxon>Noctuoidea</taxon>
        <taxon>Erebidae</taxon>
        <taxon>Arctiinae</taxon>
        <taxon>Arctia</taxon>
    </lineage>
</organism>
<dbReference type="PANTHER" id="PTHR23511:SF35">
    <property type="entry name" value="MAJOR FACILITATOR SUPERFAMILY (MFS) PROFILE DOMAIN-CONTAINING PROTEIN"/>
    <property type="match status" value="1"/>
</dbReference>
<dbReference type="InterPro" id="IPR011701">
    <property type="entry name" value="MFS"/>
</dbReference>
<name>A0A8S1AP41_ARCPL</name>
<evidence type="ECO:0000313" key="9">
    <source>
        <dbReference type="Proteomes" id="UP000494256"/>
    </source>
</evidence>
<comment type="subcellular location">
    <subcellularLocation>
        <location evidence="1">Membrane</location>
        <topology evidence="1">Multi-pass membrane protein</topology>
    </subcellularLocation>
</comment>
<evidence type="ECO:0000256" key="5">
    <source>
        <dbReference type="ARBA" id="ARBA00023136"/>
    </source>
</evidence>
<feature type="transmembrane region" description="Helical" evidence="6">
    <location>
        <begin position="40"/>
        <end position="63"/>
    </location>
</feature>
<dbReference type="SUPFAM" id="SSF103473">
    <property type="entry name" value="MFS general substrate transporter"/>
    <property type="match status" value="1"/>
</dbReference>
<keyword evidence="5 6" id="KW-0472">Membrane</keyword>
<dbReference type="GO" id="GO:0022857">
    <property type="term" value="F:transmembrane transporter activity"/>
    <property type="evidence" value="ECO:0007669"/>
    <property type="project" value="InterPro"/>
</dbReference>
<evidence type="ECO:0000256" key="6">
    <source>
        <dbReference type="SAM" id="Phobius"/>
    </source>
</evidence>
<dbReference type="GO" id="GO:0016020">
    <property type="term" value="C:membrane"/>
    <property type="evidence" value="ECO:0007669"/>
    <property type="project" value="UniProtKB-SubCell"/>
</dbReference>
<feature type="transmembrane region" description="Helical" evidence="6">
    <location>
        <begin position="75"/>
        <end position="92"/>
    </location>
</feature>
<dbReference type="EMBL" id="CADEBD010000337">
    <property type="protein sequence ID" value="CAB3248050.1"/>
    <property type="molecule type" value="Genomic_DNA"/>
</dbReference>
<protein>
    <recommendedName>
        <fullName evidence="7">Major facilitator superfamily (MFS) profile domain-containing protein</fullName>
    </recommendedName>
</protein>
<dbReference type="Proteomes" id="UP000494256">
    <property type="component" value="Unassembled WGS sequence"/>
</dbReference>
<dbReference type="Pfam" id="PF07690">
    <property type="entry name" value="MFS_1"/>
    <property type="match status" value="1"/>
</dbReference>